<evidence type="ECO:0000313" key="2">
    <source>
        <dbReference type="Proteomes" id="UP000789920"/>
    </source>
</evidence>
<name>A0ACA9QMQ9_9GLOM</name>
<dbReference type="Proteomes" id="UP000789920">
    <property type="component" value="Unassembled WGS sequence"/>
</dbReference>
<accession>A0ACA9QMQ9</accession>
<sequence>SFEQYKELYEKSITDPTKFWGDLANELLTWDTPFQTVQSGCFEHGDVAWFRE</sequence>
<protein>
    <submittedName>
        <fullName evidence="1">8723_t:CDS:1</fullName>
    </submittedName>
</protein>
<comment type="caution">
    <text evidence="1">The sequence shown here is derived from an EMBL/GenBank/DDBJ whole genome shotgun (WGS) entry which is preliminary data.</text>
</comment>
<proteinExistence type="predicted"/>
<feature type="non-terminal residue" evidence="1">
    <location>
        <position position="52"/>
    </location>
</feature>
<gene>
    <name evidence="1" type="ORF">RPERSI_LOCUS15058</name>
</gene>
<feature type="non-terminal residue" evidence="1">
    <location>
        <position position="1"/>
    </location>
</feature>
<reference evidence="1" key="1">
    <citation type="submission" date="2021-06" db="EMBL/GenBank/DDBJ databases">
        <authorList>
            <person name="Kallberg Y."/>
            <person name="Tangrot J."/>
            <person name="Rosling A."/>
        </authorList>
    </citation>
    <scope>NUCLEOTIDE SEQUENCE</scope>
    <source>
        <strain evidence="1">MA461A</strain>
    </source>
</reference>
<evidence type="ECO:0000313" key="1">
    <source>
        <dbReference type="EMBL" id="CAG8759389.1"/>
    </source>
</evidence>
<dbReference type="EMBL" id="CAJVQC010035584">
    <property type="protein sequence ID" value="CAG8759389.1"/>
    <property type="molecule type" value="Genomic_DNA"/>
</dbReference>
<keyword evidence="2" id="KW-1185">Reference proteome</keyword>
<organism evidence="1 2">
    <name type="scientific">Racocetra persica</name>
    <dbReference type="NCBI Taxonomy" id="160502"/>
    <lineage>
        <taxon>Eukaryota</taxon>
        <taxon>Fungi</taxon>
        <taxon>Fungi incertae sedis</taxon>
        <taxon>Mucoromycota</taxon>
        <taxon>Glomeromycotina</taxon>
        <taxon>Glomeromycetes</taxon>
        <taxon>Diversisporales</taxon>
        <taxon>Gigasporaceae</taxon>
        <taxon>Racocetra</taxon>
    </lineage>
</organism>